<proteinExistence type="predicted"/>
<dbReference type="EMBL" id="SRMN01000195">
    <property type="protein sequence ID" value="TGH18172.1"/>
    <property type="molecule type" value="Genomic_DNA"/>
</dbReference>
<evidence type="ECO:0000313" key="2">
    <source>
        <dbReference type="Proteomes" id="UP000315454"/>
    </source>
</evidence>
<gene>
    <name evidence="1" type="ORF">ERJ68_09280</name>
</gene>
<dbReference type="AlphaFoldDB" id="A0A524RRG2"/>
<reference evidence="1 2" key="1">
    <citation type="journal article" date="2019" name="mSystems">
        <title>Life at home and on the roam: Genomic adaptions reflect the dual lifestyle of an intracellular, facultative symbiont.</title>
        <authorList>
            <person name="Burgsdorf I."/>
        </authorList>
    </citation>
    <scope>NUCLEOTIDE SEQUENCE [LARGE SCALE GENOMIC DNA]</scope>
    <source>
        <strain evidence="1">277cI</strain>
    </source>
</reference>
<evidence type="ECO:0000313" key="1">
    <source>
        <dbReference type="EMBL" id="TGH18172.1"/>
    </source>
</evidence>
<sequence>MAWRASRAGCITSQPGLPTLQLPCPGDALALCLTQAVGDHGEIQQLLKPPVAVTITPSRGFPGP</sequence>
<organism evidence="1 2">
    <name type="scientific">Aphanocapsa feldmannii 277cI</name>
    <dbReference type="NCBI Taxonomy" id="2507554"/>
    <lineage>
        <taxon>Bacteria</taxon>
        <taxon>Bacillati</taxon>
        <taxon>Cyanobacteriota</taxon>
        <taxon>Cyanophyceae</taxon>
        <taxon>Oscillatoriophycideae</taxon>
        <taxon>Chroococcales</taxon>
        <taxon>Microcystaceae</taxon>
        <taxon>Aphanocapsa</taxon>
    </lineage>
</organism>
<dbReference type="Proteomes" id="UP000315454">
    <property type="component" value="Unassembled WGS sequence"/>
</dbReference>
<accession>A0A524RRG2</accession>
<name>A0A524RRG2_9CHRO</name>
<protein>
    <submittedName>
        <fullName evidence="1">Uncharacterized protein</fullName>
    </submittedName>
</protein>
<comment type="caution">
    <text evidence="1">The sequence shown here is derived from an EMBL/GenBank/DDBJ whole genome shotgun (WGS) entry which is preliminary data.</text>
</comment>